<dbReference type="PROSITE" id="PS50931">
    <property type="entry name" value="HTH_LYSR"/>
    <property type="match status" value="1"/>
</dbReference>
<dbReference type="InterPro" id="IPR036390">
    <property type="entry name" value="WH_DNA-bd_sf"/>
</dbReference>
<proteinExistence type="inferred from homology"/>
<dbReference type="PANTHER" id="PTHR30346">
    <property type="entry name" value="TRANSCRIPTIONAL DUAL REGULATOR HCAR-RELATED"/>
    <property type="match status" value="1"/>
</dbReference>
<dbReference type="InterPro" id="IPR036388">
    <property type="entry name" value="WH-like_DNA-bd_sf"/>
</dbReference>
<keyword evidence="8" id="KW-1185">Reference proteome</keyword>
<keyword evidence="5" id="KW-0812">Transmembrane</keyword>
<keyword evidence="5" id="KW-1133">Transmembrane helix</keyword>
<dbReference type="Gene3D" id="1.10.10.10">
    <property type="entry name" value="Winged helix-like DNA-binding domain superfamily/Winged helix DNA-binding domain"/>
    <property type="match status" value="1"/>
</dbReference>
<reference evidence="7 8" key="1">
    <citation type="submission" date="2024-09" db="EMBL/GenBank/DDBJ databases">
        <authorList>
            <person name="Salinas-Garcia M.A."/>
            <person name="Prieme A."/>
        </authorList>
    </citation>
    <scope>NUCLEOTIDE SEQUENCE [LARGE SCALE GENOMIC DNA]</scope>
    <source>
        <strain evidence="7 8">DSM 21081</strain>
    </source>
</reference>
<keyword evidence="4" id="KW-0804">Transcription</keyword>
<feature type="domain" description="HTH lysR-type" evidence="6">
    <location>
        <begin position="1"/>
        <end position="62"/>
    </location>
</feature>
<keyword evidence="3" id="KW-0238">DNA-binding</keyword>
<dbReference type="Pfam" id="PF03466">
    <property type="entry name" value="LysR_substrate"/>
    <property type="match status" value="1"/>
</dbReference>
<evidence type="ECO:0000256" key="4">
    <source>
        <dbReference type="ARBA" id="ARBA00023163"/>
    </source>
</evidence>
<comment type="similarity">
    <text evidence="1">Belongs to the LysR transcriptional regulatory family.</text>
</comment>
<keyword evidence="5" id="KW-0472">Membrane</keyword>
<dbReference type="SUPFAM" id="SSF53850">
    <property type="entry name" value="Periplasmic binding protein-like II"/>
    <property type="match status" value="1"/>
</dbReference>
<dbReference type="SUPFAM" id="SSF46785">
    <property type="entry name" value="Winged helix' DNA-binding domain"/>
    <property type="match status" value="1"/>
</dbReference>
<keyword evidence="2" id="KW-0805">Transcription regulation</keyword>
<protein>
    <submittedName>
        <fullName evidence="7">LysR family transcriptional regulator</fullName>
    </submittedName>
</protein>
<dbReference type="RefSeq" id="WP_373972181.1">
    <property type="nucleotide sequence ID" value="NZ_JBHDLJ010000007.1"/>
</dbReference>
<dbReference type="EMBL" id="JBHDLJ010000007">
    <property type="protein sequence ID" value="MFB0835011.1"/>
    <property type="molecule type" value="Genomic_DNA"/>
</dbReference>
<dbReference type="PANTHER" id="PTHR30346:SF0">
    <property type="entry name" value="HCA OPERON TRANSCRIPTIONAL ACTIVATOR HCAR"/>
    <property type="match status" value="1"/>
</dbReference>
<dbReference type="InterPro" id="IPR005119">
    <property type="entry name" value="LysR_subst-bd"/>
</dbReference>
<dbReference type="Proteomes" id="UP001575652">
    <property type="component" value="Unassembled WGS sequence"/>
</dbReference>
<evidence type="ECO:0000313" key="8">
    <source>
        <dbReference type="Proteomes" id="UP001575652"/>
    </source>
</evidence>
<gene>
    <name evidence="7" type="ORF">ACETWP_10470</name>
</gene>
<evidence type="ECO:0000259" key="6">
    <source>
        <dbReference type="PROSITE" id="PS50931"/>
    </source>
</evidence>
<sequence>MARSTLRQLECFVAVAERGSIAAAAEALHVSESAIAGALNGLERALGTQLTIRRKAHGVTLTPSGSYVLAQARGLLHGAGDLELHAANAGAELRGSLMLGCYLTLAPTVLAGLIAAFAQRHPAVQLDFFDGPQREVQERLLAGRLDLAVAYDLSLPPGLGSRRLYDAVPAVVLAAGHPLASRAAIDLTELVDEPMVLLDVDPSRENTLAMFSAAGLQPRIRFRTTDYEVTRSLVGRGMGYSILVQRPAGDQSYEGRALAVRPIRPAVRPVPVAIVWPDAVRPSQAASAMLDVASGLYAPPAGPGPVRVPTPRLP</sequence>
<dbReference type="InterPro" id="IPR000847">
    <property type="entry name" value="LysR_HTH_N"/>
</dbReference>
<dbReference type="Gene3D" id="3.40.190.10">
    <property type="entry name" value="Periplasmic binding protein-like II"/>
    <property type="match status" value="2"/>
</dbReference>
<evidence type="ECO:0000256" key="5">
    <source>
        <dbReference type="SAM" id="Phobius"/>
    </source>
</evidence>
<evidence type="ECO:0000256" key="1">
    <source>
        <dbReference type="ARBA" id="ARBA00009437"/>
    </source>
</evidence>
<organism evidence="7 8">
    <name type="scientific">Arthrobacter halodurans</name>
    <dbReference type="NCBI Taxonomy" id="516699"/>
    <lineage>
        <taxon>Bacteria</taxon>
        <taxon>Bacillati</taxon>
        <taxon>Actinomycetota</taxon>
        <taxon>Actinomycetes</taxon>
        <taxon>Micrococcales</taxon>
        <taxon>Micrococcaceae</taxon>
        <taxon>Arthrobacter</taxon>
    </lineage>
</organism>
<dbReference type="Pfam" id="PF00126">
    <property type="entry name" value="HTH_1"/>
    <property type="match status" value="1"/>
</dbReference>
<name>A0ABV4UP05_9MICC</name>
<comment type="caution">
    <text evidence="7">The sequence shown here is derived from an EMBL/GenBank/DDBJ whole genome shotgun (WGS) entry which is preliminary data.</text>
</comment>
<evidence type="ECO:0000256" key="2">
    <source>
        <dbReference type="ARBA" id="ARBA00023015"/>
    </source>
</evidence>
<evidence type="ECO:0000256" key="3">
    <source>
        <dbReference type="ARBA" id="ARBA00023125"/>
    </source>
</evidence>
<feature type="transmembrane region" description="Helical" evidence="5">
    <location>
        <begin position="97"/>
        <end position="118"/>
    </location>
</feature>
<evidence type="ECO:0000313" key="7">
    <source>
        <dbReference type="EMBL" id="MFB0835011.1"/>
    </source>
</evidence>
<accession>A0ABV4UP05</accession>